<reference evidence="2" key="1">
    <citation type="submission" date="2020-04" db="EMBL/GenBank/DDBJ databases">
        <authorList>
            <person name="Chiriac C."/>
            <person name="Salcher M."/>
            <person name="Ghai R."/>
            <person name="Kavagutti S V."/>
        </authorList>
    </citation>
    <scope>NUCLEOTIDE SEQUENCE</scope>
</reference>
<protein>
    <submittedName>
        <fullName evidence="2">Uncharacterized protein</fullName>
    </submittedName>
</protein>
<evidence type="ECO:0000313" key="2">
    <source>
        <dbReference type="EMBL" id="CAB4144716.1"/>
    </source>
</evidence>
<evidence type="ECO:0000313" key="1">
    <source>
        <dbReference type="EMBL" id="CAB4139538.1"/>
    </source>
</evidence>
<accession>A0A6J5MI08</accession>
<organism evidence="2">
    <name type="scientific">uncultured Caudovirales phage</name>
    <dbReference type="NCBI Taxonomy" id="2100421"/>
    <lineage>
        <taxon>Viruses</taxon>
        <taxon>Duplodnaviria</taxon>
        <taxon>Heunggongvirae</taxon>
        <taxon>Uroviricota</taxon>
        <taxon>Caudoviricetes</taxon>
        <taxon>Peduoviridae</taxon>
        <taxon>Maltschvirus</taxon>
        <taxon>Maltschvirus maltsch</taxon>
    </lineage>
</organism>
<name>A0A6J5MI08_9CAUD</name>
<sequence length="63" mass="7421">MEQYDDNVANDIIGERHAREQAWVAHTIHDVNDIIEEFGVEVVFEHLNDYAKQEIVRHLAETF</sequence>
<dbReference type="EMBL" id="LR796361">
    <property type="protein sequence ID" value="CAB4139538.1"/>
    <property type="molecule type" value="Genomic_DNA"/>
</dbReference>
<gene>
    <name evidence="1" type="ORF">UFOVP342_48</name>
    <name evidence="2" type="ORF">UFOVP454_55</name>
</gene>
<dbReference type="EMBL" id="LR796440">
    <property type="protein sequence ID" value="CAB4144716.1"/>
    <property type="molecule type" value="Genomic_DNA"/>
</dbReference>
<proteinExistence type="predicted"/>